<comment type="caution">
    <text evidence="1">The sequence shown here is derived from an EMBL/GenBank/DDBJ whole genome shotgun (WGS) entry which is preliminary data.</text>
</comment>
<dbReference type="AlphaFoldDB" id="A0A7V8CEU6"/>
<protein>
    <submittedName>
        <fullName evidence="1">Lytic transglycosylase</fullName>
    </submittedName>
</protein>
<proteinExistence type="predicted"/>
<sequence length="157" mass="17896">MTELHYCDFWFSAKKSARNIINESEAKSRHENHARYTVLVGSTTTPSAIVDVLLGKDMIGVDFLDEHLRERLTYQFQRVASDKLFLSMVVHREFTGKSDSVAKGTCYIFNEDGRLTIIKEAFSPHHLEECSTTHDPIGNYEPVPVFGHYSGLIAEER</sequence>
<accession>A0A7V8CEU6</accession>
<name>A0A7V8CEU6_9GAMM</name>
<evidence type="ECO:0000313" key="2">
    <source>
        <dbReference type="Proteomes" id="UP000449004"/>
    </source>
</evidence>
<dbReference type="EMBL" id="WELC01000005">
    <property type="protein sequence ID" value="KAB7631657.1"/>
    <property type="molecule type" value="Genomic_DNA"/>
</dbReference>
<evidence type="ECO:0000313" key="1">
    <source>
        <dbReference type="EMBL" id="KAB7631657.1"/>
    </source>
</evidence>
<reference evidence="1 2" key="1">
    <citation type="submission" date="2019-10" db="EMBL/GenBank/DDBJ databases">
        <title>Halotolerant bacteria associated to Saharan-endemic halophytes Stipa tenacissima L. and Atriplex halimus L mitigate salt stress and promote growth of tomato plants.</title>
        <authorList>
            <person name="Dif G."/>
        </authorList>
    </citation>
    <scope>NUCLEOTIDE SEQUENCE [LARGE SCALE GENOMIC DNA]</scope>
    <source>
        <strain evidence="1 2">IS26</strain>
    </source>
</reference>
<dbReference type="Proteomes" id="UP000449004">
    <property type="component" value="Unassembled WGS sequence"/>
</dbReference>
<organism evidence="1 2">
    <name type="scientific">Stenotrophomonas rhizophila</name>
    <dbReference type="NCBI Taxonomy" id="216778"/>
    <lineage>
        <taxon>Bacteria</taxon>
        <taxon>Pseudomonadati</taxon>
        <taxon>Pseudomonadota</taxon>
        <taxon>Gammaproteobacteria</taxon>
        <taxon>Lysobacterales</taxon>
        <taxon>Lysobacteraceae</taxon>
        <taxon>Stenotrophomonas</taxon>
    </lineage>
</organism>
<dbReference type="RefSeq" id="WP_152151742.1">
    <property type="nucleotide sequence ID" value="NZ_WELC01000005.1"/>
</dbReference>
<gene>
    <name evidence="1" type="ORF">F9K92_05595</name>
</gene>